<feature type="region of interest" description="Disordered" evidence="1">
    <location>
        <begin position="333"/>
        <end position="387"/>
    </location>
</feature>
<dbReference type="RefSeq" id="WP_004155867.1">
    <property type="nucleotide sequence ID" value="NZ_AAWS01000009.1"/>
</dbReference>
<dbReference type="AlphaFoldDB" id="A1ZIS6"/>
<sequence length="585" mass="67242">MKNQKQTDNTYKKRINLDFEAVIRQGISLKLDEHAILGWAHDFARSGKNKSIKEGEIEYFWLQAKKCRQDLPALEIKSDRGIQKKLEKLVNAGFLIPHPNRKGLGAYFAFSGIAQKIFENTCILPNESQLHHLPGLESRKKQLFELIGEISKDRTIVLSNNEQFFDILIETLLGQRKIDRSDIEQFIEATSYSCSHNNLVKDNIVIDKTYTLSKEKEEKEIFESKEQIFTAVQEEEKEENVLLKKEHCQAGVNDHEKPNKDLAALEKNVKAMEARELERQKEASANTQVLLSKMAAMEKRMATLEAREQERQKETAKTNESILNRINALEKKASVTPTNENQKVKEEIYSEKQSTQVSEKNQSVATEMPQNKPAPSGQQESKHLVNPVPSKEEVIQIFTEEGSTVTMAEKYFSDNLSLIQEGLISEATVRRNALSAVPPDTTQASADQAEQKPENTAVKDTARQHETYHLAQETYKAFNILPSKKELGNLMQQISTIQQERDLSIQQMRQNLQMYQSFIQTPGVTTNYSLKNWLTIEGNGYGRDWSKDLDRVQKKQDYQRKKEMGQIIYTSYQQDFEPATRPDWY</sequence>
<keyword evidence="3" id="KW-1185">Reference proteome</keyword>
<dbReference type="Proteomes" id="UP000004095">
    <property type="component" value="Unassembled WGS sequence"/>
</dbReference>
<dbReference type="EMBL" id="AAWS01000009">
    <property type="protein sequence ID" value="EAY29944.1"/>
    <property type="molecule type" value="Genomic_DNA"/>
</dbReference>
<name>A1ZIS6_MICM2</name>
<feature type="compositionally biased region" description="Basic and acidic residues" evidence="1">
    <location>
        <begin position="304"/>
        <end position="317"/>
    </location>
</feature>
<evidence type="ECO:0000313" key="2">
    <source>
        <dbReference type="EMBL" id="EAY29944.1"/>
    </source>
</evidence>
<comment type="caution">
    <text evidence="2">The sequence shown here is derived from an EMBL/GenBank/DDBJ whole genome shotgun (WGS) entry which is preliminary data.</text>
</comment>
<proteinExistence type="predicted"/>
<feature type="compositionally biased region" description="Polar residues" evidence="1">
    <location>
        <begin position="351"/>
        <end position="369"/>
    </location>
</feature>
<evidence type="ECO:0000256" key="1">
    <source>
        <dbReference type="SAM" id="MobiDB-lite"/>
    </source>
</evidence>
<reference evidence="2 3" key="1">
    <citation type="submission" date="2007-01" db="EMBL/GenBank/DDBJ databases">
        <authorList>
            <person name="Haygood M."/>
            <person name="Podell S."/>
            <person name="Anderson C."/>
            <person name="Hopkinson B."/>
            <person name="Roe K."/>
            <person name="Barbeau K."/>
            <person name="Gaasterland T."/>
            <person name="Ferriera S."/>
            <person name="Johnson J."/>
            <person name="Kravitz S."/>
            <person name="Beeson K."/>
            <person name="Sutton G."/>
            <person name="Rogers Y.-H."/>
            <person name="Friedman R."/>
            <person name="Frazier M."/>
            <person name="Venter J.C."/>
        </authorList>
    </citation>
    <scope>NUCLEOTIDE SEQUENCE [LARGE SCALE GENOMIC DNA]</scope>
    <source>
        <strain evidence="2 3">ATCC 23134</strain>
    </source>
</reference>
<evidence type="ECO:0000313" key="3">
    <source>
        <dbReference type="Proteomes" id="UP000004095"/>
    </source>
</evidence>
<feature type="region of interest" description="Disordered" evidence="1">
    <location>
        <begin position="436"/>
        <end position="458"/>
    </location>
</feature>
<protein>
    <submittedName>
        <fullName evidence="2">Uncharacterized protein</fullName>
    </submittedName>
</protein>
<feature type="region of interest" description="Disordered" evidence="1">
    <location>
        <begin position="304"/>
        <end position="323"/>
    </location>
</feature>
<organism evidence="2 3">
    <name type="scientific">Microscilla marina ATCC 23134</name>
    <dbReference type="NCBI Taxonomy" id="313606"/>
    <lineage>
        <taxon>Bacteria</taxon>
        <taxon>Pseudomonadati</taxon>
        <taxon>Bacteroidota</taxon>
        <taxon>Cytophagia</taxon>
        <taxon>Cytophagales</taxon>
        <taxon>Microscillaceae</taxon>
        <taxon>Microscilla</taxon>
    </lineage>
</organism>
<dbReference type="eggNOG" id="ENOG5033FGD">
    <property type="taxonomic scope" value="Bacteria"/>
</dbReference>
<gene>
    <name evidence="2" type="ORF">M23134_05817</name>
</gene>
<accession>A1ZIS6</accession>